<dbReference type="InterPro" id="IPR024498">
    <property type="entry name" value="DUF2786"/>
</dbReference>
<evidence type="ECO:0000313" key="5">
    <source>
        <dbReference type="Proteomes" id="UP000231358"/>
    </source>
</evidence>
<dbReference type="Pfam" id="PF10979">
    <property type="entry name" value="DUF2786"/>
    <property type="match status" value="1"/>
</dbReference>
<dbReference type="Proteomes" id="UP000231358">
    <property type="component" value="Unassembled WGS sequence"/>
</dbReference>
<evidence type="ECO:0000256" key="1">
    <source>
        <dbReference type="SAM" id="MobiDB-lite"/>
    </source>
</evidence>
<evidence type="ECO:0000259" key="3">
    <source>
        <dbReference type="Pfam" id="PF23771"/>
    </source>
</evidence>
<protein>
    <submittedName>
        <fullName evidence="4">Uncharacterized protein</fullName>
    </submittedName>
</protein>
<accession>A0A2G7FTM6</accession>
<name>A0A2G7FTM6_9EURO</name>
<feature type="domain" description="DUF7168" evidence="3">
    <location>
        <begin position="93"/>
        <end position="217"/>
    </location>
</feature>
<evidence type="ECO:0000313" key="4">
    <source>
        <dbReference type="EMBL" id="PIG83896.1"/>
    </source>
</evidence>
<sequence length="405" mass="45960">MAPRRQRQPLQKATVVKTARVKAKDTPETLDKEVLRRIQKCLDKARHETTTELEAKAALFLAQRLMAQYNVSQADLVANSNDGSKARYAGRSKVSITNVKDSTARVIKETFVRKLARAMSIFFDCQCFSTDHRTSIHWYFFGIAENTVTAAGAFEMAHNKILDWACLYKGGSSTFSYRIGVADGLVAMANREKKIELAMTRKKELDMVAAKEREEAMERERELERLRSMPSLAVDPAESEDESQDEAPGFPDINGMSDQPFSFLDSHEHGNLNSGEGMADFDENDENVIDLTGDVDDNINKIIKRGPHETPGSNAPPATSMKQEFWIENPPAIKREVMSSSPWASEMQLVRFRATSVQVADDYLKERNIKLRRRKARHVVSRDSSAYREGWKDSSKIDFRQRRLE</sequence>
<proteinExistence type="predicted"/>
<evidence type="ECO:0000259" key="2">
    <source>
        <dbReference type="Pfam" id="PF10979"/>
    </source>
</evidence>
<gene>
    <name evidence="4" type="ORF">AARAC_001802</name>
</gene>
<feature type="domain" description="DUF2786" evidence="2">
    <location>
        <begin position="34"/>
        <end position="73"/>
    </location>
</feature>
<dbReference type="STRING" id="656916.A0A2G7FTM6"/>
<keyword evidence="5" id="KW-1185">Reference proteome</keyword>
<feature type="region of interest" description="Disordered" evidence="1">
    <location>
        <begin position="219"/>
        <end position="281"/>
    </location>
</feature>
<organism evidence="4 5">
    <name type="scientific">Aspergillus arachidicola</name>
    <dbReference type="NCBI Taxonomy" id="656916"/>
    <lineage>
        <taxon>Eukaryota</taxon>
        <taxon>Fungi</taxon>
        <taxon>Dikarya</taxon>
        <taxon>Ascomycota</taxon>
        <taxon>Pezizomycotina</taxon>
        <taxon>Eurotiomycetes</taxon>
        <taxon>Eurotiomycetidae</taxon>
        <taxon>Eurotiales</taxon>
        <taxon>Aspergillaceae</taxon>
        <taxon>Aspergillus</taxon>
        <taxon>Aspergillus subgen. Circumdati</taxon>
    </lineage>
</organism>
<comment type="caution">
    <text evidence="4">The sequence shown here is derived from an EMBL/GenBank/DDBJ whole genome shotgun (WGS) entry which is preliminary data.</text>
</comment>
<dbReference type="AlphaFoldDB" id="A0A2G7FTM6"/>
<dbReference type="EMBL" id="NEXV01000422">
    <property type="protein sequence ID" value="PIG83896.1"/>
    <property type="molecule type" value="Genomic_DNA"/>
</dbReference>
<dbReference type="Pfam" id="PF23771">
    <property type="entry name" value="DUF7168"/>
    <property type="match status" value="1"/>
</dbReference>
<reference evidence="4 5" key="1">
    <citation type="submission" date="2017-05" db="EMBL/GenBank/DDBJ databases">
        <title>Genome sequence for an aflatoxigenic pathogen of Argentinian peanut, Aspergillus arachidicola.</title>
        <authorList>
            <person name="Moore G."/>
            <person name="Beltz S.B."/>
            <person name="Mack B.M."/>
        </authorList>
    </citation>
    <scope>NUCLEOTIDE SEQUENCE [LARGE SCALE GENOMIC DNA]</scope>
    <source>
        <strain evidence="4 5">CBS 117610</strain>
    </source>
</reference>
<dbReference type="InterPro" id="IPR055592">
    <property type="entry name" value="DUF7168"/>
</dbReference>